<proteinExistence type="predicted"/>
<evidence type="ECO:0000259" key="7">
    <source>
        <dbReference type="SMART" id="SM01349"/>
    </source>
</evidence>
<protein>
    <recommendedName>
        <fullName evidence="7">TOG domain-containing protein</fullName>
    </recommendedName>
</protein>
<evidence type="ECO:0000256" key="3">
    <source>
        <dbReference type="ARBA" id="ARBA00022737"/>
    </source>
</evidence>
<dbReference type="InterPro" id="IPR016024">
    <property type="entry name" value="ARM-type_fold"/>
</dbReference>
<comment type="caution">
    <text evidence="8">The sequence shown here is derived from an EMBL/GenBank/DDBJ whole genome shotgun (WGS) entry which is preliminary data.</text>
</comment>
<sequence>MDGNWLALLLERNSADPLVRLKLGVLLQEELRQRGVPLHNKTIHEFCDVVFQWLVASNFKVSLVALEILQTGLDVSGDVLAPYYFDRLSSIVERLGDSKQPVRDAAVYVLLTLAYLENSSPNILMDRLMAGNNGFSHKQWLVKVGCLHILREFLSSSYFSIAGQVNALIPRICQMTSDSNSEVRDAATNTLVDIMVAGGPATVEMIQNSRLVPDQKMTVLLQRYEAAEKDLPPRNGADPAPIAPQRSIMARRSLRAPMKINFPTRLSTPPNSVVRSTNGGLHSPSPQSNLTEPNSPLSLSIASSNSSRSRSFGLTSEESNSVRRSMSSVRRPTPAKPSGTVGAVNEDDFKKAFSQVPKCQVFSPQDVVQHCESARAILEKTDEDWSKRVNALKLVRAVVLNGGKEHEKQLISSLLLLCDAMEVSIKDLRSQVCREACITCCYLLEEFGMSLSRLGEAVLPQALAQVPVSTKIMSTSGATLAQFVVRNVQTKQIYQTVVNSSSSKAKELRKQVASLVLLMLTTWDQTILQRHMQSLIVLVKSGICDADPDTRQIGRNCYHRMEEVFPQQAKDLFASLEPMRQKQLGGNASAASSSQSLNSDRGAMPLNNRLGTLGVRNNAFLNQRSSSAIDPKSVRMGMTPLRGALNRPRPGFPATSFDRSPGGTQFARPGIGIPSRGVAGAARPVATPTKKSSTSSQPGSRNGSPPRSAEHTNGSSRVPRTSYGNDRRSGSGLAASTFGSSAFDTNKMVRALSELNQNADDDFLLPVREQEFKIESARLESALRSTVATASINDRKESLRVLSTIVTDPTLPEPDVRKIGEALDKLVAEGNVHLLVQALEATASFVRVHHSKLSSWLPMFLGRLVTKMSNMMLPHFKTQYATTKTAILSSFDPQQQLTAVCKYITEPTNMLAPKAKATILQYLDDLLKTYMEHGASYNSREVQGTVKKIFQWLDDQRSAVAHPLCEEVLCDLFAVNAADFSMMFTSFDPQYRDLAYNILQRHGHSEHSATSSAAHHMGPSSVENECVRTSISSTSAQITDFVGQTAHRLGNVLGTSSPAPISNGGFHQNPSLGSVNATYNSSPKASALSNVSDCGDMQNYLNSSNGSHDMVFENTIHLAHDIESQHAYVQNLFESFNDLSREEDVKKSLLSLHNMMSEGSFTTWDTYFPRLFVDHFFEVLVKCGPSVKKPALRVLIKMCHAQASRLFDSTEMAICKVLDATVDVSDGTLLVVAEDCLRTLATHLPLSKVINCAYANLNKENVEDSRVMLTLKMLTRLFESTPADELAPILDEIAPSVVKSYDAPTSVVRKCSVFCLVSMVNKLGNAPLQPYLAELSHHKKHIIQVYVSRSKSSSATNVLSA</sequence>
<feature type="region of interest" description="Disordered" evidence="6">
    <location>
        <begin position="583"/>
        <end position="610"/>
    </location>
</feature>
<dbReference type="Gene3D" id="1.25.10.10">
    <property type="entry name" value="Leucine-rich Repeat Variant"/>
    <property type="match status" value="4"/>
</dbReference>
<dbReference type="InterPro" id="IPR021133">
    <property type="entry name" value="HEAT_type_2"/>
</dbReference>
<dbReference type="InterPro" id="IPR024395">
    <property type="entry name" value="CLASP_N_dom"/>
</dbReference>
<comment type="subcellular location">
    <subcellularLocation>
        <location evidence="1">Cytoplasm</location>
        <location evidence="1">Cytoskeleton</location>
    </subcellularLocation>
</comment>
<dbReference type="GO" id="GO:0005876">
    <property type="term" value="C:spindle microtubule"/>
    <property type="evidence" value="ECO:0007669"/>
    <property type="project" value="TreeGrafter"/>
</dbReference>
<dbReference type="GO" id="GO:0090307">
    <property type="term" value="P:mitotic spindle assembly"/>
    <property type="evidence" value="ECO:0007669"/>
    <property type="project" value="TreeGrafter"/>
</dbReference>
<dbReference type="GO" id="GO:0005881">
    <property type="term" value="C:cytoplasmic microtubule"/>
    <property type="evidence" value="ECO:0007669"/>
    <property type="project" value="TreeGrafter"/>
</dbReference>
<dbReference type="GO" id="GO:0045180">
    <property type="term" value="C:basal cortex"/>
    <property type="evidence" value="ECO:0007669"/>
    <property type="project" value="TreeGrafter"/>
</dbReference>
<dbReference type="InterPro" id="IPR034085">
    <property type="entry name" value="TOG"/>
</dbReference>
<keyword evidence="3" id="KW-0677">Repeat</keyword>
<feature type="compositionally biased region" description="Polar residues" evidence="6">
    <location>
        <begin position="264"/>
        <end position="292"/>
    </location>
</feature>
<keyword evidence="9" id="KW-1185">Reference proteome</keyword>
<feature type="repeat" description="HEAT" evidence="5">
    <location>
        <begin position="168"/>
        <end position="204"/>
    </location>
</feature>
<dbReference type="Pfam" id="PF24987">
    <property type="entry name" value="HEAT_EF3_N"/>
    <property type="match status" value="1"/>
</dbReference>
<dbReference type="GO" id="GO:0031110">
    <property type="term" value="P:regulation of microtubule polymerization or depolymerization"/>
    <property type="evidence" value="ECO:0007669"/>
    <property type="project" value="UniProtKB-ARBA"/>
</dbReference>
<evidence type="ECO:0000256" key="5">
    <source>
        <dbReference type="PROSITE-ProRule" id="PRU00103"/>
    </source>
</evidence>
<dbReference type="GO" id="GO:1902903">
    <property type="term" value="P:regulation of supramolecular fiber organization"/>
    <property type="evidence" value="ECO:0007669"/>
    <property type="project" value="UniProtKB-ARBA"/>
</dbReference>
<evidence type="ECO:0000313" key="8">
    <source>
        <dbReference type="EMBL" id="CAD6196018.1"/>
    </source>
</evidence>
<keyword evidence="2" id="KW-0963">Cytoplasm</keyword>
<dbReference type="GO" id="GO:0040001">
    <property type="term" value="P:establishment of mitotic spindle localization"/>
    <property type="evidence" value="ECO:0007669"/>
    <property type="project" value="TreeGrafter"/>
</dbReference>
<name>A0A8S1HHA7_9PELO</name>
<organism evidence="8 9">
    <name type="scientific">Caenorhabditis auriculariae</name>
    <dbReference type="NCBI Taxonomy" id="2777116"/>
    <lineage>
        <taxon>Eukaryota</taxon>
        <taxon>Metazoa</taxon>
        <taxon>Ecdysozoa</taxon>
        <taxon>Nematoda</taxon>
        <taxon>Chromadorea</taxon>
        <taxon>Rhabditida</taxon>
        <taxon>Rhabditina</taxon>
        <taxon>Rhabditomorpha</taxon>
        <taxon>Rhabditoidea</taxon>
        <taxon>Rhabditidae</taxon>
        <taxon>Peloderinae</taxon>
        <taxon>Caenorhabditis</taxon>
    </lineage>
</organism>
<dbReference type="GO" id="GO:0072686">
    <property type="term" value="C:mitotic spindle"/>
    <property type="evidence" value="ECO:0007669"/>
    <property type="project" value="TreeGrafter"/>
</dbReference>
<dbReference type="Pfam" id="PF12348">
    <property type="entry name" value="CLASP_N"/>
    <property type="match status" value="1"/>
</dbReference>
<dbReference type="GO" id="GO:0008017">
    <property type="term" value="F:microtubule binding"/>
    <property type="evidence" value="ECO:0007669"/>
    <property type="project" value="TreeGrafter"/>
</dbReference>
<dbReference type="Proteomes" id="UP000835052">
    <property type="component" value="Unassembled WGS sequence"/>
</dbReference>
<feature type="compositionally biased region" description="Polar residues" evidence="6">
    <location>
        <begin position="697"/>
        <end position="724"/>
    </location>
</feature>
<feature type="domain" description="TOG" evidence="7">
    <location>
        <begin position="7"/>
        <end position="233"/>
    </location>
</feature>
<feature type="region of interest" description="Disordered" evidence="6">
    <location>
        <begin position="260"/>
        <end position="343"/>
    </location>
</feature>
<dbReference type="PANTHER" id="PTHR21567">
    <property type="entry name" value="CLASP"/>
    <property type="match status" value="1"/>
</dbReference>
<evidence type="ECO:0000313" key="9">
    <source>
        <dbReference type="Proteomes" id="UP000835052"/>
    </source>
</evidence>
<dbReference type="SUPFAM" id="SSF48371">
    <property type="entry name" value="ARM repeat"/>
    <property type="match status" value="1"/>
</dbReference>
<dbReference type="EMBL" id="CAJGYM010000065">
    <property type="protein sequence ID" value="CAD6196018.1"/>
    <property type="molecule type" value="Genomic_DNA"/>
</dbReference>
<dbReference type="PROSITE" id="PS50077">
    <property type="entry name" value="HEAT_REPEAT"/>
    <property type="match status" value="1"/>
</dbReference>
<evidence type="ECO:0000256" key="1">
    <source>
        <dbReference type="ARBA" id="ARBA00004245"/>
    </source>
</evidence>
<dbReference type="GO" id="GO:0005815">
    <property type="term" value="C:microtubule organizing center"/>
    <property type="evidence" value="ECO:0007669"/>
    <property type="project" value="TreeGrafter"/>
</dbReference>
<evidence type="ECO:0000256" key="2">
    <source>
        <dbReference type="ARBA" id="ARBA00022490"/>
    </source>
</evidence>
<feature type="compositionally biased region" description="Low complexity" evidence="6">
    <location>
        <begin position="293"/>
        <end position="331"/>
    </location>
</feature>
<feature type="compositionally biased region" description="Low complexity" evidence="6">
    <location>
        <begin position="583"/>
        <end position="599"/>
    </location>
</feature>
<gene>
    <name evidence="8" type="ORF">CAUJ_LOCUS11935</name>
</gene>
<dbReference type="GO" id="GO:0000776">
    <property type="term" value="C:kinetochore"/>
    <property type="evidence" value="ECO:0007669"/>
    <property type="project" value="TreeGrafter"/>
</dbReference>
<evidence type="ECO:0000256" key="6">
    <source>
        <dbReference type="SAM" id="MobiDB-lite"/>
    </source>
</evidence>
<accession>A0A8S1HHA7</accession>
<dbReference type="OrthoDB" id="46159at2759"/>
<feature type="region of interest" description="Disordered" evidence="6">
    <location>
        <begin position="631"/>
        <end position="739"/>
    </location>
</feature>
<evidence type="ECO:0000256" key="4">
    <source>
        <dbReference type="ARBA" id="ARBA00023212"/>
    </source>
</evidence>
<dbReference type="InterPro" id="IPR011989">
    <property type="entry name" value="ARM-like"/>
</dbReference>
<keyword evidence="4" id="KW-0206">Cytoskeleton</keyword>
<reference evidence="8" key="1">
    <citation type="submission" date="2020-10" db="EMBL/GenBank/DDBJ databases">
        <authorList>
            <person name="Kikuchi T."/>
        </authorList>
    </citation>
    <scope>NUCLEOTIDE SEQUENCE</scope>
    <source>
        <strain evidence="8">NKZ352</strain>
    </source>
</reference>
<dbReference type="SMART" id="SM01349">
    <property type="entry name" value="TOG"/>
    <property type="match status" value="3"/>
</dbReference>
<feature type="domain" description="TOG" evidence="7">
    <location>
        <begin position="360"/>
        <end position="597"/>
    </location>
</feature>
<feature type="domain" description="TOG" evidence="7">
    <location>
        <begin position="1115"/>
        <end position="1356"/>
    </location>
</feature>
<dbReference type="PANTHER" id="PTHR21567:SF9">
    <property type="entry name" value="CLIP-ASSOCIATING PROTEIN"/>
    <property type="match status" value="1"/>
</dbReference>